<name>A0A368UJ44_9BACT</name>
<dbReference type="InterPro" id="IPR011990">
    <property type="entry name" value="TPR-like_helical_dom_sf"/>
</dbReference>
<dbReference type="Proteomes" id="UP000252733">
    <property type="component" value="Unassembled WGS sequence"/>
</dbReference>
<dbReference type="SUPFAM" id="SSF48452">
    <property type="entry name" value="TPR-like"/>
    <property type="match status" value="1"/>
</dbReference>
<evidence type="ECO:0000256" key="1">
    <source>
        <dbReference type="PROSITE-ProRule" id="PRU00339"/>
    </source>
</evidence>
<dbReference type="PROSITE" id="PS50005">
    <property type="entry name" value="TPR"/>
    <property type="match status" value="1"/>
</dbReference>
<protein>
    <submittedName>
        <fullName evidence="2">Uncharacterized protein</fullName>
    </submittedName>
</protein>
<evidence type="ECO:0000313" key="3">
    <source>
        <dbReference type="Proteomes" id="UP000252733"/>
    </source>
</evidence>
<dbReference type="InterPro" id="IPR019734">
    <property type="entry name" value="TPR_rpt"/>
</dbReference>
<evidence type="ECO:0000313" key="2">
    <source>
        <dbReference type="EMBL" id="RCW26112.1"/>
    </source>
</evidence>
<dbReference type="RefSeq" id="WP_114438119.1">
    <property type="nucleotide sequence ID" value="NZ_QPIZ01000040.1"/>
</dbReference>
<accession>A0A368UJ44</accession>
<dbReference type="Gene3D" id="1.25.40.10">
    <property type="entry name" value="Tetratricopeptide repeat domain"/>
    <property type="match status" value="1"/>
</dbReference>
<dbReference type="AlphaFoldDB" id="A0A368UJ44"/>
<dbReference type="EMBL" id="QPIZ01000040">
    <property type="protein sequence ID" value="RCW26112.1"/>
    <property type="molecule type" value="Genomic_DNA"/>
</dbReference>
<proteinExistence type="predicted"/>
<keyword evidence="1" id="KW-0802">TPR repeat</keyword>
<feature type="repeat" description="TPR" evidence="1">
    <location>
        <begin position="207"/>
        <end position="240"/>
    </location>
</feature>
<reference evidence="2 3" key="1">
    <citation type="submission" date="2018-07" db="EMBL/GenBank/DDBJ databases">
        <title>Freshwater and sediment microbial communities from various areas in North America, analyzing microbe dynamics in response to fracking.</title>
        <authorList>
            <person name="Lamendella R."/>
        </authorList>
    </citation>
    <scope>NUCLEOTIDE SEQUENCE [LARGE SCALE GENOMIC DNA]</scope>
    <source>
        <strain evidence="2 3">160A</strain>
    </source>
</reference>
<keyword evidence="3" id="KW-1185">Reference proteome</keyword>
<comment type="caution">
    <text evidence="2">The sequence shown here is derived from an EMBL/GenBank/DDBJ whole genome shotgun (WGS) entry which is preliminary data.</text>
</comment>
<gene>
    <name evidence="2" type="ORF">DFO77_1407</name>
</gene>
<sequence length="254" mass="29445">MKKTIYLLLIFVSTLSAGFSIIYPENGETILMNIQEKIYDAFVLSLQEQDTKPLTEIQQKIKQVEDESHITTYWMAYAKYYESIYYLKFNDTKNAKAEISKGIKLIEDVPNKDSEYYALLAHLQSFSTQFAEGMSAMLISNKTKENAKSALKLDSTNLRAWYVMGCNDYYTPKAYGGKQKCEEYFQKSISLENQTIANPYMPSWGKDDAFALLVAYYINENEIEKARGYLKKALSLYPDNYMLNQYAEEIKKEH</sequence>
<organism evidence="2 3">
    <name type="scientific">Marinilabilia salmonicolor</name>
    <dbReference type="NCBI Taxonomy" id="989"/>
    <lineage>
        <taxon>Bacteria</taxon>
        <taxon>Pseudomonadati</taxon>
        <taxon>Bacteroidota</taxon>
        <taxon>Bacteroidia</taxon>
        <taxon>Marinilabiliales</taxon>
        <taxon>Marinilabiliaceae</taxon>
        <taxon>Marinilabilia</taxon>
    </lineage>
</organism>